<keyword evidence="4 5" id="KW-0472">Membrane</keyword>
<keyword evidence="2 5" id="KW-0812">Transmembrane</keyword>
<feature type="transmembrane region" description="Helical" evidence="5">
    <location>
        <begin position="352"/>
        <end position="372"/>
    </location>
</feature>
<feature type="transmembrane region" description="Helical" evidence="5">
    <location>
        <begin position="157"/>
        <end position="174"/>
    </location>
</feature>
<organism evidence="6 7">
    <name type="scientific">[Anoxybacillus] calidus</name>
    <dbReference type="NCBI Taxonomy" id="575178"/>
    <lineage>
        <taxon>Bacteria</taxon>
        <taxon>Bacillati</taxon>
        <taxon>Bacillota</taxon>
        <taxon>Bacilli</taxon>
        <taxon>Bacillales</taxon>
        <taxon>Anoxybacillaceae</taxon>
        <taxon>Paranoxybacillus</taxon>
    </lineage>
</organism>
<evidence type="ECO:0000313" key="6">
    <source>
        <dbReference type="EMBL" id="MBA2871894.1"/>
    </source>
</evidence>
<dbReference type="AlphaFoldDB" id="A0A7V9Z0J8"/>
<feature type="transmembrane region" description="Helical" evidence="5">
    <location>
        <begin position="226"/>
        <end position="249"/>
    </location>
</feature>
<evidence type="ECO:0000256" key="5">
    <source>
        <dbReference type="SAM" id="Phobius"/>
    </source>
</evidence>
<dbReference type="PANTHER" id="PTHR11785">
    <property type="entry name" value="AMINO ACID TRANSPORTER"/>
    <property type="match status" value="1"/>
</dbReference>
<keyword evidence="3 5" id="KW-1133">Transmembrane helix</keyword>
<evidence type="ECO:0000256" key="1">
    <source>
        <dbReference type="ARBA" id="ARBA00004141"/>
    </source>
</evidence>
<reference evidence="6 7" key="1">
    <citation type="submission" date="2020-07" db="EMBL/GenBank/DDBJ databases">
        <title>Genomic Encyclopedia of Type Strains, Phase IV (KMG-IV): sequencing the most valuable type-strain genomes for metagenomic binning, comparative biology and taxonomic classification.</title>
        <authorList>
            <person name="Goeker M."/>
        </authorList>
    </citation>
    <scope>NUCLEOTIDE SEQUENCE [LARGE SCALE GENOMIC DNA]</scope>
    <source>
        <strain evidence="6 7">DSM 25220</strain>
    </source>
</reference>
<name>A0A7V9Z0J8_9BACL</name>
<comment type="subcellular location">
    <subcellularLocation>
        <location evidence="1">Membrane</location>
        <topology evidence="1">Multi-pass membrane protein</topology>
    </subcellularLocation>
</comment>
<dbReference type="PANTHER" id="PTHR11785:SF512">
    <property type="entry name" value="SOBREMESA, ISOFORM B"/>
    <property type="match status" value="1"/>
</dbReference>
<feature type="transmembrane region" description="Helical" evidence="5">
    <location>
        <begin position="12"/>
        <end position="34"/>
    </location>
</feature>
<accession>A0A7V9Z0J8</accession>
<feature type="transmembrane region" description="Helical" evidence="5">
    <location>
        <begin position="87"/>
        <end position="108"/>
    </location>
</feature>
<dbReference type="Proteomes" id="UP000580891">
    <property type="component" value="Unassembled WGS sequence"/>
</dbReference>
<dbReference type="GO" id="GO:0016020">
    <property type="term" value="C:membrane"/>
    <property type="evidence" value="ECO:0007669"/>
    <property type="project" value="UniProtKB-SubCell"/>
</dbReference>
<feature type="transmembrane region" description="Helical" evidence="5">
    <location>
        <begin position="384"/>
        <end position="407"/>
    </location>
</feature>
<feature type="transmembrane region" description="Helical" evidence="5">
    <location>
        <begin position="413"/>
        <end position="430"/>
    </location>
</feature>
<dbReference type="EMBL" id="JACDUU010000005">
    <property type="protein sequence ID" value="MBA2871894.1"/>
    <property type="molecule type" value="Genomic_DNA"/>
</dbReference>
<feature type="transmembrane region" description="Helical" evidence="5">
    <location>
        <begin position="46"/>
        <end position="66"/>
    </location>
</feature>
<dbReference type="InterPro" id="IPR002293">
    <property type="entry name" value="AA/rel_permease1"/>
</dbReference>
<keyword evidence="7" id="KW-1185">Reference proteome</keyword>
<comment type="caution">
    <text evidence="6">The sequence shown here is derived from an EMBL/GenBank/DDBJ whole genome shotgun (WGS) entry which is preliminary data.</text>
</comment>
<dbReference type="PIRSF" id="PIRSF006060">
    <property type="entry name" value="AA_transporter"/>
    <property type="match status" value="1"/>
</dbReference>
<evidence type="ECO:0000256" key="4">
    <source>
        <dbReference type="ARBA" id="ARBA00023136"/>
    </source>
</evidence>
<dbReference type="Gene3D" id="1.20.1740.10">
    <property type="entry name" value="Amino acid/polyamine transporter I"/>
    <property type="match status" value="1"/>
</dbReference>
<feature type="transmembrane region" description="Helical" evidence="5">
    <location>
        <begin position="128"/>
        <end position="145"/>
    </location>
</feature>
<protein>
    <submittedName>
        <fullName evidence="6">APA family basic amino acid/polyamine antiporter</fullName>
    </submittedName>
</protein>
<gene>
    <name evidence="6" type="ORF">HNQ85_002184</name>
</gene>
<feature type="transmembrane region" description="Helical" evidence="5">
    <location>
        <begin position="194"/>
        <end position="214"/>
    </location>
</feature>
<evidence type="ECO:0000313" key="7">
    <source>
        <dbReference type="Proteomes" id="UP000580891"/>
    </source>
</evidence>
<dbReference type="Pfam" id="PF13520">
    <property type="entry name" value="AA_permease_2"/>
    <property type="match status" value="1"/>
</dbReference>
<feature type="transmembrane region" description="Helical" evidence="5">
    <location>
        <begin position="327"/>
        <end position="346"/>
    </location>
</feature>
<dbReference type="InterPro" id="IPR050598">
    <property type="entry name" value="AminoAcid_Transporter"/>
</dbReference>
<proteinExistence type="predicted"/>
<evidence type="ECO:0000256" key="3">
    <source>
        <dbReference type="ARBA" id="ARBA00022989"/>
    </source>
</evidence>
<evidence type="ECO:0000256" key="2">
    <source>
        <dbReference type="ARBA" id="ARBA00022692"/>
    </source>
</evidence>
<feature type="transmembrane region" description="Helical" evidence="5">
    <location>
        <begin position="269"/>
        <end position="290"/>
    </location>
</feature>
<dbReference type="GO" id="GO:0015179">
    <property type="term" value="F:L-amino acid transmembrane transporter activity"/>
    <property type="evidence" value="ECO:0007669"/>
    <property type="project" value="TreeGrafter"/>
</dbReference>
<dbReference type="RefSeq" id="WP_181537708.1">
    <property type="nucleotide sequence ID" value="NZ_JACDUU010000005.1"/>
</dbReference>
<dbReference type="FunFam" id="1.20.1740.10:FF:000051">
    <property type="entry name" value="Amino acid permease"/>
    <property type="match status" value="1"/>
</dbReference>
<sequence>MDKADLQKNIGFIVATSLVIGTVIGSGIFMKPGIVIASAGDSTMALWAWVIGGIITLASGLTIAEVSVKIPKTGGLYAYLEEVYGKFWGFLCGWVQTIIYGPAVIGAIGLYFGSLVAGLFGFSDNSKTIIGIISVIFLCIVNLLGTQYGGFIQSLSTFGKLVPIALIAVFGIWQGDVPVFGMESESSQAVSMGAAVLATLWAYDGWINVGFVAGEMKNPAKTLPKAIITGIIIVMIAYLSVNIAMLHILPANKIVELGPNAAKEAATLLFGEMGGKLIAIGILISIFGALNGKILTFPRIPFAMAEDKLLPGAKWLSRVHPKFKTPVQATILQLVIAIIMMLAGNPDRLSDIAIFTVFLFYGLAFYAVFLLRKNGTDNDHLYKVPLYPVTPIIAILGAIYIVGSTLIHNPVDSLFSIFISLSGLPIYKMVKSQKTKTTIRKVS</sequence>